<proteinExistence type="inferred from homology"/>
<keyword evidence="2 4" id="KW-0378">Hydrolase</keyword>
<dbReference type="SUPFAM" id="SSF81606">
    <property type="entry name" value="PP2C-like"/>
    <property type="match status" value="1"/>
</dbReference>
<evidence type="ECO:0000313" key="6">
    <source>
        <dbReference type="Ensembl" id="ENSPMAP00000003534.1"/>
    </source>
</evidence>
<evidence type="ECO:0000256" key="1">
    <source>
        <dbReference type="ARBA" id="ARBA00022723"/>
    </source>
</evidence>
<accession>S4REA2</accession>
<dbReference type="GO" id="GO:0046872">
    <property type="term" value="F:metal ion binding"/>
    <property type="evidence" value="ECO:0007669"/>
    <property type="project" value="UniProtKB-KW"/>
</dbReference>
<dbReference type="GeneTree" id="ENSGT00940000158427"/>
<dbReference type="AlphaFoldDB" id="S4REA2"/>
<reference evidence="6" key="1">
    <citation type="submission" date="2025-08" db="UniProtKB">
        <authorList>
            <consortium name="Ensembl"/>
        </authorList>
    </citation>
    <scope>IDENTIFICATION</scope>
</reference>
<dbReference type="GO" id="GO:0004722">
    <property type="term" value="F:protein serine/threonine phosphatase activity"/>
    <property type="evidence" value="ECO:0007669"/>
    <property type="project" value="InterPro"/>
</dbReference>
<evidence type="ECO:0000259" key="5">
    <source>
        <dbReference type="PROSITE" id="PS51746"/>
    </source>
</evidence>
<evidence type="ECO:0000256" key="2">
    <source>
        <dbReference type="ARBA" id="ARBA00022801"/>
    </source>
</evidence>
<dbReference type="Pfam" id="PF00481">
    <property type="entry name" value="PP2C"/>
    <property type="match status" value="1"/>
</dbReference>
<dbReference type="InterPro" id="IPR015655">
    <property type="entry name" value="PP2C"/>
</dbReference>
<evidence type="ECO:0000256" key="3">
    <source>
        <dbReference type="ARBA" id="ARBA00022912"/>
    </source>
</evidence>
<organism evidence="6">
    <name type="scientific">Petromyzon marinus</name>
    <name type="common">Sea lamprey</name>
    <dbReference type="NCBI Taxonomy" id="7757"/>
    <lineage>
        <taxon>Eukaryota</taxon>
        <taxon>Metazoa</taxon>
        <taxon>Chordata</taxon>
        <taxon>Craniata</taxon>
        <taxon>Vertebrata</taxon>
        <taxon>Cyclostomata</taxon>
        <taxon>Hyperoartia</taxon>
        <taxon>Petromyzontiformes</taxon>
        <taxon>Petromyzontidae</taxon>
        <taxon>Petromyzon</taxon>
    </lineage>
</organism>
<protein>
    <recommendedName>
        <fullName evidence="5">PPM-type phosphatase domain-containing protein</fullName>
    </recommendedName>
</protein>
<dbReference type="CDD" id="cd00143">
    <property type="entry name" value="PP2Cc"/>
    <property type="match status" value="1"/>
</dbReference>
<dbReference type="Ensembl" id="ENSPMAT00000003549.1">
    <property type="protein sequence ID" value="ENSPMAP00000003534.1"/>
    <property type="gene ID" value="ENSPMAG00000003243.1"/>
</dbReference>
<dbReference type="InterPro" id="IPR001932">
    <property type="entry name" value="PPM-type_phosphatase-like_dom"/>
</dbReference>
<keyword evidence="1" id="KW-0479">Metal-binding</keyword>
<reference evidence="6" key="2">
    <citation type="submission" date="2025-09" db="UniProtKB">
        <authorList>
            <consortium name="Ensembl"/>
        </authorList>
    </citation>
    <scope>IDENTIFICATION</scope>
</reference>
<dbReference type="STRING" id="7757.ENSPMAP00000003534"/>
<keyword evidence="3 4" id="KW-0904">Protein phosphatase</keyword>
<dbReference type="PROSITE" id="PS01032">
    <property type="entry name" value="PPM_1"/>
    <property type="match status" value="1"/>
</dbReference>
<sequence length="308" mass="34052">MGPYLTVPRKEKESEDGENTKLRYGATGMQGWRNTMEDSHIACLDLGHGVSFFGVYDGHGGNEVADFVRDHLVDELKKLPSFQGSNYEQALKDIYIHLDEMLLTPYGKSYKKNNDSGSSLFGRGGSEEIAMGTGCTAVSAIITPTDIYVGNSGDSRVVLAVKYHGIEMSEDHKPDNRLEKQRIERAGGFVEDNRVKGVLNLSRSIGDLEYKLNKSLSVDDQMITVVPEVRREKITNETAFLILACDGIWDCLSSQECTNFVGELLKKKDRRLSSVVEDIFDKIIATDVASSGGIGCDNMTCVVVQFKK</sequence>
<dbReference type="SMART" id="SM00332">
    <property type="entry name" value="PP2Cc"/>
    <property type="match status" value="1"/>
</dbReference>
<dbReference type="OMA" id="CILIDFK"/>
<dbReference type="InterPro" id="IPR000222">
    <property type="entry name" value="PP2C_BS"/>
</dbReference>
<feature type="domain" description="PPM-type phosphatase" evidence="5">
    <location>
        <begin position="23"/>
        <end position="306"/>
    </location>
</feature>
<dbReference type="FunFam" id="3.60.40.10:FF:000140">
    <property type="entry name" value="Protein phosphatase 2C"/>
    <property type="match status" value="1"/>
</dbReference>
<dbReference type="PROSITE" id="PS51746">
    <property type="entry name" value="PPM_2"/>
    <property type="match status" value="1"/>
</dbReference>
<comment type="similarity">
    <text evidence="4">Belongs to the PP2C family.</text>
</comment>
<name>S4REA2_PETMA</name>
<dbReference type="PANTHER" id="PTHR47992">
    <property type="entry name" value="PROTEIN PHOSPHATASE"/>
    <property type="match status" value="1"/>
</dbReference>
<evidence type="ECO:0000256" key="4">
    <source>
        <dbReference type="RuleBase" id="RU003465"/>
    </source>
</evidence>
<dbReference type="InterPro" id="IPR036457">
    <property type="entry name" value="PPM-type-like_dom_sf"/>
</dbReference>
<dbReference type="Gene3D" id="3.60.40.10">
    <property type="entry name" value="PPM-type phosphatase domain"/>
    <property type="match status" value="1"/>
</dbReference>